<accession>A0AA35ZCB8</accession>
<dbReference type="InterPro" id="IPR042087">
    <property type="entry name" value="DNA_pol_B_thumb"/>
</dbReference>
<comment type="function">
    <text evidence="17">DNA polymerase II participates in chromosomal DNA replication.</text>
</comment>
<comment type="catalytic activity">
    <reaction evidence="16 17">
        <text>DNA(n) + a 2'-deoxyribonucleoside 5'-triphosphate = DNA(n+1) + diphosphate</text>
        <dbReference type="Rhea" id="RHEA:22508"/>
        <dbReference type="Rhea" id="RHEA-COMP:17339"/>
        <dbReference type="Rhea" id="RHEA-COMP:17340"/>
        <dbReference type="ChEBI" id="CHEBI:33019"/>
        <dbReference type="ChEBI" id="CHEBI:61560"/>
        <dbReference type="ChEBI" id="CHEBI:173112"/>
        <dbReference type="EC" id="2.7.7.7"/>
    </reaction>
</comment>
<evidence type="ECO:0000256" key="10">
    <source>
        <dbReference type="ARBA" id="ARBA00022833"/>
    </source>
</evidence>
<dbReference type="GO" id="GO:0000278">
    <property type="term" value="P:mitotic cell cycle"/>
    <property type="evidence" value="ECO:0007669"/>
    <property type="project" value="TreeGrafter"/>
</dbReference>
<dbReference type="CDD" id="cd05779">
    <property type="entry name" value="DNA_polB_epsilon_exo"/>
    <property type="match status" value="1"/>
</dbReference>
<dbReference type="FunFam" id="3.30.420.10:FF:000010">
    <property type="entry name" value="DNA polymerase epsilon catalytic subunit"/>
    <property type="match status" value="1"/>
</dbReference>
<dbReference type="Pfam" id="PF22634">
    <property type="entry name" value="POL2_thumb"/>
    <property type="match status" value="1"/>
</dbReference>
<dbReference type="EC" id="2.7.7.7" evidence="17"/>
<evidence type="ECO:0000259" key="19">
    <source>
        <dbReference type="SMART" id="SM01159"/>
    </source>
</evidence>
<dbReference type="Pfam" id="PF03104">
    <property type="entry name" value="DNA_pol_B_exo1"/>
    <property type="match status" value="1"/>
</dbReference>
<comment type="similarity">
    <text evidence="3 17">Belongs to the DNA polymerase type-B family.</text>
</comment>
<dbReference type="PANTHER" id="PTHR10670:SF0">
    <property type="entry name" value="DNA POLYMERASE EPSILON CATALYTIC SUBUNIT A"/>
    <property type="match status" value="1"/>
</dbReference>
<evidence type="ECO:0000256" key="1">
    <source>
        <dbReference type="ARBA" id="ARBA00001966"/>
    </source>
</evidence>
<evidence type="ECO:0000256" key="4">
    <source>
        <dbReference type="ARBA" id="ARBA00022485"/>
    </source>
</evidence>
<keyword evidence="4 17" id="KW-0004">4Fe-4S</keyword>
<dbReference type="GO" id="GO:0003677">
    <property type="term" value="F:DNA binding"/>
    <property type="evidence" value="ECO:0007669"/>
    <property type="project" value="UniProtKB-KW"/>
</dbReference>
<dbReference type="GO" id="GO:0006297">
    <property type="term" value="P:nucleotide-excision repair, DNA gap filling"/>
    <property type="evidence" value="ECO:0007669"/>
    <property type="project" value="TreeGrafter"/>
</dbReference>
<keyword evidence="21" id="KW-1185">Reference proteome</keyword>
<dbReference type="InterPro" id="IPR012337">
    <property type="entry name" value="RNaseH-like_sf"/>
</dbReference>
<name>A0AA35ZCB8_LACSI</name>
<dbReference type="InterPro" id="IPR043502">
    <property type="entry name" value="DNA/RNA_pol_sf"/>
</dbReference>
<evidence type="ECO:0000256" key="14">
    <source>
        <dbReference type="ARBA" id="ARBA00023125"/>
    </source>
</evidence>
<dbReference type="InterPro" id="IPR055191">
    <property type="entry name" value="POL2_thumb"/>
</dbReference>
<keyword evidence="13 17" id="KW-0411">Iron-sulfur</keyword>
<dbReference type="GO" id="GO:0008310">
    <property type="term" value="F:single-stranded DNA 3'-5' DNA exonuclease activity"/>
    <property type="evidence" value="ECO:0007669"/>
    <property type="project" value="TreeGrafter"/>
</dbReference>
<dbReference type="FunFam" id="3.30.342.10:FF:000012">
    <property type="entry name" value="DNA polymerase epsilon catalytic subunit"/>
    <property type="match status" value="1"/>
</dbReference>
<dbReference type="GO" id="GO:0003887">
    <property type="term" value="F:DNA-directed DNA polymerase activity"/>
    <property type="evidence" value="ECO:0007669"/>
    <property type="project" value="UniProtKB-KW"/>
</dbReference>
<dbReference type="SUPFAM" id="SSF53098">
    <property type="entry name" value="Ribonuclease H-like"/>
    <property type="match status" value="1"/>
</dbReference>
<feature type="domain" description="DNA polymerase epsilon catalytic subunit A C-terminal" evidence="19">
    <location>
        <begin position="1483"/>
        <end position="1868"/>
    </location>
</feature>
<dbReference type="Pfam" id="PF23250">
    <property type="entry name" value="zf_DPOE_2"/>
    <property type="match status" value="1"/>
</dbReference>
<keyword evidence="5 17" id="KW-0808">Transferase</keyword>
<dbReference type="Gene3D" id="3.30.420.10">
    <property type="entry name" value="Ribonuclease H-like superfamily/Ribonuclease H"/>
    <property type="match status" value="1"/>
</dbReference>
<evidence type="ECO:0000256" key="8">
    <source>
        <dbReference type="ARBA" id="ARBA00022723"/>
    </source>
</evidence>
<dbReference type="InterPro" id="IPR023211">
    <property type="entry name" value="DNA_pol_palm_dom_sf"/>
</dbReference>
<evidence type="ECO:0000313" key="20">
    <source>
        <dbReference type="EMBL" id="CAI9289913.1"/>
    </source>
</evidence>
<evidence type="ECO:0000256" key="18">
    <source>
        <dbReference type="SAM" id="MobiDB-lite"/>
    </source>
</evidence>
<dbReference type="Pfam" id="PF22912">
    <property type="entry name" value="zf-DPOE"/>
    <property type="match status" value="1"/>
</dbReference>
<gene>
    <name evidence="20" type="ORF">LSALG_LOCUS29134</name>
</gene>
<dbReference type="GO" id="GO:0008270">
    <property type="term" value="F:zinc ion binding"/>
    <property type="evidence" value="ECO:0007669"/>
    <property type="project" value="UniProtKB-KW"/>
</dbReference>
<dbReference type="GO" id="GO:0000166">
    <property type="term" value="F:nucleotide binding"/>
    <property type="evidence" value="ECO:0007669"/>
    <property type="project" value="InterPro"/>
</dbReference>
<dbReference type="InterPro" id="IPR006172">
    <property type="entry name" value="DNA-dir_DNA_pol_B"/>
</dbReference>
<dbReference type="PANTHER" id="PTHR10670">
    <property type="entry name" value="DNA POLYMERASE EPSILON CATALYTIC SUBUNIT A"/>
    <property type="match status" value="1"/>
</dbReference>
<protein>
    <recommendedName>
        <fullName evidence="17">DNA polymerase epsilon catalytic subunit</fullName>
        <ecNumber evidence="17">2.7.7.7</ecNumber>
    </recommendedName>
</protein>
<organism evidence="20 21">
    <name type="scientific">Lactuca saligna</name>
    <name type="common">Willowleaf lettuce</name>
    <dbReference type="NCBI Taxonomy" id="75948"/>
    <lineage>
        <taxon>Eukaryota</taxon>
        <taxon>Viridiplantae</taxon>
        <taxon>Streptophyta</taxon>
        <taxon>Embryophyta</taxon>
        <taxon>Tracheophyta</taxon>
        <taxon>Spermatophyta</taxon>
        <taxon>Magnoliopsida</taxon>
        <taxon>eudicotyledons</taxon>
        <taxon>Gunneridae</taxon>
        <taxon>Pentapetalae</taxon>
        <taxon>asterids</taxon>
        <taxon>campanulids</taxon>
        <taxon>Asterales</taxon>
        <taxon>Asteraceae</taxon>
        <taxon>Cichorioideae</taxon>
        <taxon>Cichorieae</taxon>
        <taxon>Lactucinae</taxon>
        <taxon>Lactuca</taxon>
    </lineage>
</organism>
<dbReference type="Gene3D" id="3.90.1600.10">
    <property type="entry name" value="Palm domain of DNA polymerase"/>
    <property type="match status" value="1"/>
</dbReference>
<keyword evidence="14 17" id="KW-0238">DNA-binding</keyword>
<dbReference type="InterPro" id="IPR054475">
    <property type="entry name" value="Znf-DPOE"/>
</dbReference>
<dbReference type="SMART" id="SM01159">
    <property type="entry name" value="DUF1744"/>
    <property type="match status" value="1"/>
</dbReference>
<comment type="cofactor">
    <cofactor evidence="1 17">
        <name>[4Fe-4S] cluster</name>
        <dbReference type="ChEBI" id="CHEBI:49883"/>
    </cofactor>
</comment>
<keyword evidence="6 17" id="KW-0548">Nucleotidyltransferase</keyword>
<dbReference type="EMBL" id="OX465082">
    <property type="protein sequence ID" value="CAI9289913.1"/>
    <property type="molecule type" value="Genomic_DNA"/>
</dbReference>
<evidence type="ECO:0000256" key="9">
    <source>
        <dbReference type="ARBA" id="ARBA00022771"/>
    </source>
</evidence>
<dbReference type="Pfam" id="PF08490">
    <property type="entry name" value="DUF1744"/>
    <property type="match status" value="1"/>
</dbReference>
<evidence type="ECO:0000256" key="12">
    <source>
        <dbReference type="ARBA" id="ARBA00023004"/>
    </source>
</evidence>
<reference evidence="20" key="1">
    <citation type="submission" date="2023-04" db="EMBL/GenBank/DDBJ databases">
        <authorList>
            <person name="Vijverberg K."/>
            <person name="Xiong W."/>
            <person name="Schranz E."/>
        </authorList>
    </citation>
    <scope>NUCLEOTIDE SEQUENCE</scope>
</reference>
<keyword evidence="15 17" id="KW-0539">Nucleus</keyword>
<dbReference type="GO" id="GO:0045004">
    <property type="term" value="P:DNA replication proofreading"/>
    <property type="evidence" value="ECO:0007669"/>
    <property type="project" value="TreeGrafter"/>
</dbReference>
<dbReference type="GO" id="GO:0006272">
    <property type="term" value="P:leading strand elongation"/>
    <property type="evidence" value="ECO:0007669"/>
    <property type="project" value="TreeGrafter"/>
</dbReference>
<comment type="subcellular location">
    <subcellularLocation>
        <location evidence="2 17">Nucleus</location>
    </subcellularLocation>
</comment>
<evidence type="ECO:0000256" key="3">
    <source>
        <dbReference type="ARBA" id="ARBA00005755"/>
    </source>
</evidence>
<evidence type="ECO:0000256" key="7">
    <source>
        <dbReference type="ARBA" id="ARBA00022705"/>
    </source>
</evidence>
<evidence type="ECO:0000256" key="11">
    <source>
        <dbReference type="ARBA" id="ARBA00022932"/>
    </source>
</evidence>
<dbReference type="Gene3D" id="1.10.132.60">
    <property type="entry name" value="DNA polymerase family B, C-terminal domain"/>
    <property type="match status" value="1"/>
</dbReference>
<keyword evidence="7 17" id="KW-0235">DNA replication</keyword>
<evidence type="ECO:0000256" key="13">
    <source>
        <dbReference type="ARBA" id="ARBA00023014"/>
    </source>
</evidence>
<keyword evidence="9 17" id="KW-0863">Zinc-finger</keyword>
<dbReference type="FunFam" id="3.90.1600.10:FF:000006">
    <property type="entry name" value="DNA polymerase epsilon catalytic subunit"/>
    <property type="match status" value="1"/>
</dbReference>
<evidence type="ECO:0000256" key="17">
    <source>
        <dbReference type="RuleBase" id="RU365029"/>
    </source>
</evidence>
<dbReference type="InterPro" id="IPR029703">
    <property type="entry name" value="POL2"/>
</dbReference>
<dbReference type="SMART" id="SM00486">
    <property type="entry name" value="POLBc"/>
    <property type="match status" value="1"/>
</dbReference>
<dbReference type="GO" id="GO:0008622">
    <property type="term" value="C:epsilon DNA polymerase complex"/>
    <property type="evidence" value="ECO:0007669"/>
    <property type="project" value="InterPro"/>
</dbReference>
<evidence type="ECO:0000256" key="15">
    <source>
        <dbReference type="ARBA" id="ARBA00023242"/>
    </source>
</evidence>
<dbReference type="InterPro" id="IPR006133">
    <property type="entry name" value="DNA-dir_DNA_pol_B_exonuc"/>
</dbReference>
<keyword evidence="12 17" id="KW-0408">Iron</keyword>
<dbReference type="Gene3D" id="3.30.342.10">
    <property type="entry name" value="DNA Polymerase, chain B, domain 1"/>
    <property type="match status" value="1"/>
</dbReference>
<evidence type="ECO:0000313" key="21">
    <source>
        <dbReference type="Proteomes" id="UP001177003"/>
    </source>
</evidence>
<dbReference type="InterPro" id="IPR013697">
    <property type="entry name" value="DNA_pol_e_suA_C"/>
</dbReference>
<keyword evidence="8 17" id="KW-0479">Metal-binding</keyword>
<dbReference type="GO" id="GO:0006287">
    <property type="term" value="P:base-excision repair, gap-filling"/>
    <property type="evidence" value="ECO:0007669"/>
    <property type="project" value="TreeGrafter"/>
</dbReference>
<sequence>MVGDNRRRRVDRKDIMISKKQKLILSAEEKLETKLGFDLFTEGEKRLGWLLTFASSSWEDQYTHKVYSCVDLYFVCQDGSTFKAKYKFRPYFYAATKDKMETDVDAYLRRRYEGKIADIQIVEKEDLDLKNHLSGLRKTYLKISFDNVQQLMEVKRDLMHVVERNQEKFNASEAYESIIAGKQKEQIQDFVYCISDLREYDVPYHVRFAIDKDVRCGLWYDVSVSNDGVKLERRHDLLQRAEVHVCAFDIETTKLPLKFPDAEYDSVMMISYMVDGRGYLIINRECVGEDVKDLEYTPKAEFEGYFKVTNVKNEEELIKLWFAHMKEVKPGIYVTYNGDMFDWPFMERRAAHHGLIMKDELGIQCDTLQGECRAKFACHLDCFAWVKRDSYLPQGSHGLKAVTKAKLGYDPLEVNPEDMVRFAMEKPQMMASYSVSDAVSTYYLYMTYVHPFIFSLATIIPMPPDEVLRKGSGTLCEMLLMVEAYVANVVCPNKHQSETEKFHNGRLLESETYIGGHVECLETGVFRSDLPTSFKLDSSAFTQLIENLDRDLQYAIKVEGKMDIETVSNYDEVKDAITEKLASLRDEPTREECPLIYHLDVAAMYPNIILTNRLQPPSIVTDEVCTACDFNRPGKTCLRKLEWKWRGETYTAKRSDYYHLKRQIESEVVAVDGLKSTSFLELPKVDQQLKLKDRLKKHINECLISQLLKKEKQGFACVKMHFMLILFRDRRYEYKGLNKEWKGKLSEAKANGNPIKIQEAQDMVVLYDSLQLAHKCILNSFYGYVMRKGARWYSMEMAGVVTYTGAKIIKKANKLVEKIGKPLELDTDGIWCALPGSFPENFTFKFRDSKKKFTISYPCIMLNVDVARNNTNDQYQTLKDPINRTYTTHSECSIEFEVDGPYKAMILPASKEEDKSIKKRYAVFNDDGTLAELKGFEIKRRGELKLIKVFQAELFDKFLHGSTLEECYSAVASVANRWLDLLDNQGNDIADSELLDYISESSTMSKSLADYGVQKSCAVTTAKRLADFLGDTMVKDKGLLCQYVVACEPRGKDVSERAVPVAIFEADPEIMKLYVKKWCKISSDIGIRSIIDWEYYKKRLRFAIQKIITIPAALQKVSNPVPRVAHPAWLHKKISERDDKMRQTKLPFKKVNAANGKNHVHEHKVVDVEDFGSNRKSSNYTPRSIVCSYETNGNTSSSKEKVDHGQSVNPDMEDNINRHLDYPGWLDQRKRKWKQVREKRKKQKLDNLDKNTQRNGVAEIRSGVSDKRQAQGRTGVNSYFERHELALTRSHWQIIQLVPSSELGQFFGWVVVDGMMHKIGIKVPRVFYLNSKAPVTEDFPGRRVNKILPHGHHSHNLIEIIVDEDQFRAESRKLAAHLADPEVEGIYETKMGLDFSLILQIGCVCKVDKSAKKRNVKEGWNLSELHMKSTTECSYLESSIPFFYLYHSISEVKGIYLVYFPSSSTIHVVLVNPFQNKDLSPYILEKQFREACQALSLKSSMSRDASSFKVEYVGSPKAAEKLLQKTISEFRDEVHGPAIGVIECPDVKLMKLSIRALDDFPCVSIPCNARDSHYPTLSWQSFAAKIGMQRCAASPRWLNERISLSRYSHIPLGNFELDWLIHTADIFFARALRDHQQILWVSDNGIPHLGGDYEEETCFTDEVVQPVLTYPGAYRKVTVELKIHHLAVNALLKSNQINEMEGGTLFGFDHDLTSGSHLPNEHLGLDEATSCSSAFRVLKQLIQRCLADAISSGNIFADAMLQHLYRWLCSPRSKLHDPAIHRMLHKVMQKVFALLLYEFRKLGANIIFANFSKVILDTGKSDLSAAQAYCDSLLKALQTRDLFEWIELEPMQFWHSFLFMDQYNYGGIQAKLDAKNSDPQVELVSSWNIAENLPKETQDHFILIVTEFMHLPWKFTQDEAMKRATSRNDDDSCTPSITAAAAESFESCVTEHLRDQIRSYFTDKLLKIVRDLVLHTKGKGKSKEDEDNVYKGDPALEFIKHVCAVLVLDQNVQHDILIMRKNLLKYVRVREFAPEAQFQDCSFSFTLPNVICSYCNDCRDLDLCRDRGLLTQEWRCGVPQCGQPYNREVMENALLQIVRQRERLYHLQDLVCLKCKQIKAAHLAEYCGCAGSFCLKEEVTVFMKKMEVFLNIGIHQKFELLVECVSWILELKQV</sequence>
<proteinExistence type="inferred from homology"/>
<dbReference type="GO" id="GO:0051539">
    <property type="term" value="F:4 iron, 4 sulfur cluster binding"/>
    <property type="evidence" value="ECO:0007669"/>
    <property type="project" value="UniProtKB-KW"/>
</dbReference>
<evidence type="ECO:0000256" key="6">
    <source>
        <dbReference type="ARBA" id="ARBA00022695"/>
    </source>
</evidence>
<dbReference type="InterPro" id="IPR036397">
    <property type="entry name" value="RNaseH_sf"/>
</dbReference>
<keyword evidence="10 17" id="KW-0862">Zinc</keyword>
<dbReference type="FunFam" id="1.10.132.60:FF:000002">
    <property type="entry name" value="DNA polymerase epsilon catalytic subunit"/>
    <property type="match status" value="1"/>
</dbReference>
<dbReference type="SUPFAM" id="SSF56672">
    <property type="entry name" value="DNA/RNA polymerases"/>
    <property type="match status" value="1"/>
</dbReference>
<dbReference type="Proteomes" id="UP001177003">
    <property type="component" value="Chromosome 6"/>
</dbReference>
<evidence type="ECO:0000256" key="2">
    <source>
        <dbReference type="ARBA" id="ARBA00004123"/>
    </source>
</evidence>
<dbReference type="CDD" id="cd05535">
    <property type="entry name" value="POLBc_epsilon"/>
    <property type="match status" value="1"/>
</dbReference>
<evidence type="ECO:0000256" key="5">
    <source>
        <dbReference type="ARBA" id="ARBA00022679"/>
    </source>
</evidence>
<feature type="region of interest" description="Disordered" evidence="18">
    <location>
        <begin position="1191"/>
        <end position="1215"/>
    </location>
</feature>
<keyword evidence="11 17" id="KW-0239">DNA-directed DNA polymerase</keyword>
<evidence type="ECO:0000256" key="16">
    <source>
        <dbReference type="ARBA" id="ARBA00049244"/>
    </source>
</evidence>